<evidence type="ECO:0000256" key="1">
    <source>
        <dbReference type="SAM" id="MobiDB-lite"/>
    </source>
</evidence>
<keyword evidence="3" id="KW-1185">Reference proteome</keyword>
<dbReference type="EMBL" id="CM007387">
    <property type="protein sequence ID" value="ONK62342.1"/>
    <property type="molecule type" value="Genomic_DNA"/>
</dbReference>
<name>A0A5P1E918_ASPOF</name>
<organism evidence="2 3">
    <name type="scientific">Asparagus officinalis</name>
    <name type="common">Garden asparagus</name>
    <dbReference type="NCBI Taxonomy" id="4686"/>
    <lineage>
        <taxon>Eukaryota</taxon>
        <taxon>Viridiplantae</taxon>
        <taxon>Streptophyta</taxon>
        <taxon>Embryophyta</taxon>
        <taxon>Tracheophyta</taxon>
        <taxon>Spermatophyta</taxon>
        <taxon>Magnoliopsida</taxon>
        <taxon>Liliopsida</taxon>
        <taxon>Asparagales</taxon>
        <taxon>Asparagaceae</taxon>
        <taxon>Asparagoideae</taxon>
        <taxon>Asparagus</taxon>
    </lineage>
</organism>
<dbReference type="Gramene" id="ONK62342">
    <property type="protein sequence ID" value="ONK62342"/>
    <property type="gene ID" value="A4U43_C07F2900"/>
</dbReference>
<dbReference type="AlphaFoldDB" id="A0A5P1E918"/>
<feature type="compositionally biased region" description="Pro residues" evidence="1">
    <location>
        <begin position="89"/>
        <end position="99"/>
    </location>
</feature>
<protein>
    <submittedName>
        <fullName evidence="2">Uncharacterized protein</fullName>
    </submittedName>
</protein>
<dbReference type="Proteomes" id="UP000243459">
    <property type="component" value="Chromosome 7"/>
</dbReference>
<feature type="region of interest" description="Disordered" evidence="1">
    <location>
        <begin position="1"/>
        <end position="139"/>
    </location>
</feature>
<proteinExistence type="predicted"/>
<accession>A0A5P1E918</accession>
<evidence type="ECO:0000313" key="3">
    <source>
        <dbReference type="Proteomes" id="UP000243459"/>
    </source>
</evidence>
<evidence type="ECO:0000313" key="2">
    <source>
        <dbReference type="EMBL" id="ONK62342.1"/>
    </source>
</evidence>
<feature type="compositionally biased region" description="Basic residues" evidence="1">
    <location>
        <begin position="66"/>
        <end position="86"/>
    </location>
</feature>
<reference evidence="3" key="1">
    <citation type="journal article" date="2017" name="Nat. Commun.">
        <title>The asparagus genome sheds light on the origin and evolution of a young Y chromosome.</title>
        <authorList>
            <person name="Harkess A."/>
            <person name="Zhou J."/>
            <person name="Xu C."/>
            <person name="Bowers J.E."/>
            <person name="Van der Hulst R."/>
            <person name="Ayyampalayam S."/>
            <person name="Mercati F."/>
            <person name="Riccardi P."/>
            <person name="McKain M.R."/>
            <person name="Kakrana A."/>
            <person name="Tang H."/>
            <person name="Ray J."/>
            <person name="Groenendijk J."/>
            <person name="Arikit S."/>
            <person name="Mathioni S.M."/>
            <person name="Nakano M."/>
            <person name="Shan H."/>
            <person name="Telgmann-Rauber A."/>
            <person name="Kanno A."/>
            <person name="Yue Z."/>
            <person name="Chen H."/>
            <person name="Li W."/>
            <person name="Chen Y."/>
            <person name="Xu X."/>
            <person name="Zhang Y."/>
            <person name="Luo S."/>
            <person name="Chen H."/>
            <person name="Gao J."/>
            <person name="Mao Z."/>
            <person name="Pires J.C."/>
            <person name="Luo M."/>
            <person name="Kudrna D."/>
            <person name="Wing R.A."/>
            <person name="Meyers B.C."/>
            <person name="Yi K."/>
            <person name="Kong H."/>
            <person name="Lavrijsen P."/>
            <person name="Sunseri F."/>
            <person name="Falavigna A."/>
            <person name="Ye Y."/>
            <person name="Leebens-Mack J.H."/>
            <person name="Chen G."/>
        </authorList>
    </citation>
    <scope>NUCLEOTIDE SEQUENCE [LARGE SCALE GENOMIC DNA]</scope>
    <source>
        <strain evidence="3">cv. DH0086</strain>
    </source>
</reference>
<gene>
    <name evidence="2" type="ORF">A4U43_C07F2900</name>
</gene>
<sequence>MKQLYKQSNSFGRQSPTSSSQIPYTSKPSKPRSQQISVAHRLPLPPPRRPDRLLPLPHPTLPLLLLRRRRRLRSRRRRRPSQRRVRPPCSLPPPLPPVGPSGSRRPQEPSKRIVVTGAGFVGKPSRGSVAGSGDCGDCD</sequence>
<feature type="compositionally biased region" description="Polar residues" evidence="1">
    <location>
        <begin position="1"/>
        <end position="37"/>
    </location>
</feature>